<feature type="domain" description="NERD" evidence="1">
    <location>
        <begin position="18"/>
        <end position="126"/>
    </location>
</feature>
<reference evidence="2 3" key="1">
    <citation type="submission" date="2019-06" db="EMBL/GenBank/DDBJ databases">
        <title>Sequencing the genomes of 1000 actinobacteria strains.</title>
        <authorList>
            <person name="Klenk H.-P."/>
        </authorList>
    </citation>
    <scope>NUCLEOTIDE SEQUENCE [LARGE SCALE GENOMIC DNA]</scope>
    <source>
        <strain evidence="2 3">DSM 18607</strain>
    </source>
</reference>
<dbReference type="Pfam" id="PF08378">
    <property type="entry name" value="NERD"/>
    <property type="match status" value="1"/>
</dbReference>
<protein>
    <submittedName>
        <fullName evidence="2">Nuclease-like protein</fullName>
    </submittedName>
</protein>
<accession>A0A542DV51</accession>
<dbReference type="RefSeq" id="WP_170185507.1">
    <property type="nucleotide sequence ID" value="NZ_BAAAPR010000018.1"/>
</dbReference>
<sequence>MLDRKAAYARRRADAFARGAVGERLVAETLAPLTVDGWTVLHDRCVPHLGNLDHLAVGPGGVVVLDAKHWSSAVTVTRGLRAGSRTTTAVPAMTALTDQVRRVLVAASLDLPVRGLLVLTHDRNVALPHAVVDGVHVVGLRGLPPLLASAVPVADRATVEDAVRRLSLAFPPQGTTTPAALAAEQVEGPARPGLYGRANATLFVEPWTRSGRQRLYVHDDQGTALGWKDTVSGQVAVTHAPADGVVRALLEHAELGRLHLDRASLPKIPLALPGGRAMGVLGRLWTTFHVGYHWRRGGADRLYGELWGHHVGHHRLGYVDLATGAIHPVSEGPIAKDRSPAGRYLELMAASYARGRRAG</sequence>
<dbReference type="PROSITE" id="PS50965">
    <property type="entry name" value="NERD"/>
    <property type="match status" value="1"/>
</dbReference>
<dbReference type="Proteomes" id="UP000317893">
    <property type="component" value="Unassembled WGS sequence"/>
</dbReference>
<keyword evidence="3" id="KW-1185">Reference proteome</keyword>
<comment type="caution">
    <text evidence="2">The sequence shown here is derived from an EMBL/GenBank/DDBJ whole genome shotgun (WGS) entry which is preliminary data.</text>
</comment>
<dbReference type="AlphaFoldDB" id="A0A542DV51"/>
<dbReference type="EMBL" id="VFMN01000001">
    <property type="protein sequence ID" value="TQJ06973.1"/>
    <property type="molecule type" value="Genomic_DNA"/>
</dbReference>
<evidence type="ECO:0000313" key="3">
    <source>
        <dbReference type="Proteomes" id="UP000317893"/>
    </source>
</evidence>
<proteinExistence type="predicted"/>
<gene>
    <name evidence="2" type="ORF">FB458_0018</name>
</gene>
<evidence type="ECO:0000313" key="2">
    <source>
        <dbReference type="EMBL" id="TQJ06973.1"/>
    </source>
</evidence>
<organism evidence="2 3">
    <name type="scientific">Lapillicoccus jejuensis</name>
    <dbReference type="NCBI Taxonomy" id="402171"/>
    <lineage>
        <taxon>Bacteria</taxon>
        <taxon>Bacillati</taxon>
        <taxon>Actinomycetota</taxon>
        <taxon>Actinomycetes</taxon>
        <taxon>Micrococcales</taxon>
        <taxon>Intrasporangiaceae</taxon>
        <taxon>Lapillicoccus</taxon>
    </lineage>
</organism>
<evidence type="ECO:0000259" key="1">
    <source>
        <dbReference type="PROSITE" id="PS50965"/>
    </source>
</evidence>
<name>A0A542DV51_9MICO</name>
<dbReference type="InterPro" id="IPR011528">
    <property type="entry name" value="NERD"/>
</dbReference>